<proteinExistence type="predicted"/>
<dbReference type="EMBL" id="CP023445">
    <property type="protein sequence ID" value="ATE53428.1"/>
    <property type="molecule type" value="Genomic_DNA"/>
</dbReference>
<keyword evidence="1" id="KW-0808">Transferase</keyword>
<dbReference type="Pfam" id="PF13581">
    <property type="entry name" value="HATPase_c_2"/>
    <property type="match status" value="1"/>
</dbReference>
<evidence type="ECO:0000256" key="2">
    <source>
        <dbReference type="SAM" id="MobiDB-lite"/>
    </source>
</evidence>
<gene>
    <name evidence="4" type="ORF">CNX65_09080</name>
</gene>
<evidence type="ECO:0000313" key="5">
    <source>
        <dbReference type="Proteomes" id="UP000218505"/>
    </source>
</evidence>
<feature type="region of interest" description="Disordered" evidence="2">
    <location>
        <begin position="193"/>
        <end position="212"/>
    </location>
</feature>
<dbReference type="PANTHER" id="PTHR35526:SF3">
    <property type="entry name" value="ANTI-SIGMA-F FACTOR RSBW"/>
    <property type="match status" value="1"/>
</dbReference>
<dbReference type="InterPro" id="IPR002645">
    <property type="entry name" value="STAS_dom"/>
</dbReference>
<dbReference type="GO" id="GO:0004674">
    <property type="term" value="F:protein serine/threonine kinase activity"/>
    <property type="evidence" value="ECO:0007669"/>
    <property type="project" value="UniProtKB-KW"/>
</dbReference>
<dbReference type="InterPro" id="IPR050267">
    <property type="entry name" value="Anti-sigma-factor_SerPK"/>
</dbReference>
<name>A0A290Z347_9PSEU</name>
<dbReference type="AlphaFoldDB" id="A0A290Z347"/>
<reference evidence="4" key="1">
    <citation type="submission" date="2017-09" db="EMBL/GenBank/DDBJ databases">
        <title>Complete Genome Sequence of ansamitocin-producing Bacterium Actinosynnema pretiosum X47.</title>
        <authorList>
            <person name="Cao G."/>
            <person name="Zong G."/>
            <person name="Zhong C."/>
            <person name="Fu J."/>
        </authorList>
    </citation>
    <scope>NUCLEOTIDE SEQUENCE [LARGE SCALE GENOMIC DNA]</scope>
    <source>
        <strain evidence="4">X47</strain>
    </source>
</reference>
<dbReference type="InterPro" id="IPR036513">
    <property type="entry name" value="STAS_dom_sf"/>
</dbReference>
<dbReference type="SUPFAM" id="SSF52091">
    <property type="entry name" value="SpoIIaa-like"/>
    <property type="match status" value="1"/>
</dbReference>
<dbReference type="Gene3D" id="3.30.565.10">
    <property type="entry name" value="Histidine kinase-like ATPase, C-terminal domain"/>
    <property type="match status" value="1"/>
</dbReference>
<keyword evidence="1" id="KW-0418">Kinase</keyword>
<keyword evidence="5" id="KW-1185">Reference proteome</keyword>
<dbReference type="SUPFAM" id="SSF55874">
    <property type="entry name" value="ATPase domain of HSP90 chaperone/DNA topoisomerase II/histidine kinase"/>
    <property type="match status" value="1"/>
</dbReference>
<dbReference type="PROSITE" id="PS50801">
    <property type="entry name" value="STAS"/>
    <property type="match status" value="1"/>
</dbReference>
<dbReference type="Proteomes" id="UP000218505">
    <property type="component" value="Chromosome"/>
</dbReference>
<dbReference type="Gene3D" id="3.30.750.24">
    <property type="entry name" value="STAS domain"/>
    <property type="match status" value="1"/>
</dbReference>
<feature type="domain" description="STAS" evidence="3">
    <location>
        <begin position="3"/>
        <end position="114"/>
    </location>
</feature>
<protein>
    <recommendedName>
        <fullName evidence="3">STAS domain-containing protein</fullName>
    </recommendedName>
</protein>
<dbReference type="InterPro" id="IPR036890">
    <property type="entry name" value="HATPase_C_sf"/>
</dbReference>
<dbReference type="RefSeq" id="WP_096492371.1">
    <property type="nucleotide sequence ID" value="NZ_CP023445.1"/>
</dbReference>
<evidence type="ECO:0000259" key="3">
    <source>
        <dbReference type="PROSITE" id="PS50801"/>
    </source>
</evidence>
<evidence type="ECO:0000256" key="1">
    <source>
        <dbReference type="ARBA" id="ARBA00022527"/>
    </source>
</evidence>
<sequence length="244" mass="25963">MTFTYDVDHVDGATVVRPEGRLDLSTYVPLRDGLLKCAVTGPSAVVVLLGDGFEFATPALMSVFSTVWTRVAEWPGVRIMLVGESDPHRAALAGGGAGRFVPHYPTLADALGAVEQPAQPQRDEALLPDTPVGALIARQFVRETCERWDLGDRIEDAVLVATELVENALEHTSSAPSLRLELRGGRLVVAVRDGGATPPKPPPPAGRGLLPGGRGMRMVESVSRVWGHSPWPGGGKVVWAVLGR</sequence>
<keyword evidence="1" id="KW-0723">Serine/threonine-protein kinase</keyword>
<accession>A0A290Z347</accession>
<evidence type="ECO:0000313" key="4">
    <source>
        <dbReference type="EMBL" id="ATE53428.1"/>
    </source>
</evidence>
<organism evidence="4 5">
    <name type="scientific">Actinosynnema pretiosum</name>
    <dbReference type="NCBI Taxonomy" id="42197"/>
    <lineage>
        <taxon>Bacteria</taxon>
        <taxon>Bacillati</taxon>
        <taxon>Actinomycetota</taxon>
        <taxon>Actinomycetes</taxon>
        <taxon>Pseudonocardiales</taxon>
        <taxon>Pseudonocardiaceae</taxon>
        <taxon>Actinosynnema</taxon>
    </lineage>
</organism>
<dbReference type="KEGG" id="apre:CNX65_09080"/>
<dbReference type="InterPro" id="IPR003594">
    <property type="entry name" value="HATPase_dom"/>
</dbReference>
<dbReference type="PANTHER" id="PTHR35526">
    <property type="entry name" value="ANTI-SIGMA-F FACTOR RSBW-RELATED"/>
    <property type="match status" value="1"/>
</dbReference>